<organism evidence="2 3">
    <name type="scientific">Paracoccus laeviglucosivorans</name>
    <dbReference type="NCBI Taxonomy" id="1197861"/>
    <lineage>
        <taxon>Bacteria</taxon>
        <taxon>Pseudomonadati</taxon>
        <taxon>Pseudomonadota</taxon>
        <taxon>Alphaproteobacteria</taxon>
        <taxon>Rhodobacterales</taxon>
        <taxon>Paracoccaceae</taxon>
        <taxon>Paracoccus</taxon>
    </lineage>
</organism>
<name>A0A521FW54_9RHOB</name>
<accession>A0A521FW54</accession>
<dbReference type="Proteomes" id="UP000319014">
    <property type="component" value="Unassembled WGS sequence"/>
</dbReference>
<sequence length="185" mass="20135">VEGALLMARTTHTPGPRIPDRPDRPEQDADDGSPAASIAARKTALAQRIRESGALTTYGKAMAVRLSPEEMAALDRLMAEIGARSRSDALRSALRASAGLLEFPPAQAAQLGDIKAELHKIGVNVNQVALAANRGRIDLTRAEWQGLNELRLALPKLRIWLNAVVDEQRRRGVRLYRAFTEAQDG</sequence>
<evidence type="ECO:0000256" key="1">
    <source>
        <dbReference type="SAM" id="MobiDB-lite"/>
    </source>
</evidence>
<dbReference type="RefSeq" id="WP_221930508.1">
    <property type="nucleotide sequence ID" value="NZ_FXTK01000075.1"/>
</dbReference>
<feature type="non-terminal residue" evidence="2">
    <location>
        <position position="1"/>
    </location>
</feature>
<protein>
    <recommendedName>
        <fullName evidence="4">Mobilisation protein (MobC)</fullName>
    </recommendedName>
</protein>
<evidence type="ECO:0000313" key="2">
    <source>
        <dbReference type="EMBL" id="SMP00180.1"/>
    </source>
</evidence>
<reference evidence="2 3" key="1">
    <citation type="submission" date="2017-05" db="EMBL/GenBank/DDBJ databases">
        <authorList>
            <person name="Varghese N."/>
            <person name="Submissions S."/>
        </authorList>
    </citation>
    <scope>NUCLEOTIDE SEQUENCE [LARGE SCALE GENOMIC DNA]</scope>
    <source>
        <strain evidence="2 3">DSM 100094</strain>
    </source>
</reference>
<feature type="region of interest" description="Disordered" evidence="1">
    <location>
        <begin position="1"/>
        <end position="36"/>
    </location>
</feature>
<proteinExistence type="predicted"/>
<dbReference type="CDD" id="cd22231">
    <property type="entry name" value="RHH_NikR_HicB-like"/>
    <property type="match status" value="1"/>
</dbReference>
<dbReference type="AlphaFoldDB" id="A0A521FW54"/>
<gene>
    <name evidence="2" type="ORF">SAMN06265221_1752</name>
</gene>
<evidence type="ECO:0000313" key="3">
    <source>
        <dbReference type="Proteomes" id="UP000319014"/>
    </source>
</evidence>
<dbReference type="EMBL" id="FXTK01000075">
    <property type="protein sequence ID" value="SMP00180.1"/>
    <property type="molecule type" value="Genomic_DNA"/>
</dbReference>
<keyword evidence="3" id="KW-1185">Reference proteome</keyword>
<evidence type="ECO:0008006" key="4">
    <source>
        <dbReference type="Google" id="ProtNLM"/>
    </source>
</evidence>
<feature type="compositionally biased region" description="Basic and acidic residues" evidence="1">
    <location>
        <begin position="18"/>
        <end position="27"/>
    </location>
</feature>